<comment type="caution">
    <text evidence="1">The sequence shown here is derived from an EMBL/GenBank/DDBJ whole genome shotgun (WGS) entry which is preliminary data.</text>
</comment>
<accession>A0A9N9EUF1</accession>
<dbReference type="EMBL" id="CAJVPP010008281">
    <property type="protein sequence ID" value="CAG8695768.1"/>
    <property type="molecule type" value="Genomic_DNA"/>
</dbReference>
<dbReference type="Proteomes" id="UP000789375">
    <property type="component" value="Unassembled WGS sequence"/>
</dbReference>
<evidence type="ECO:0000313" key="1">
    <source>
        <dbReference type="EMBL" id="CAG8695768.1"/>
    </source>
</evidence>
<evidence type="ECO:0000313" key="2">
    <source>
        <dbReference type="Proteomes" id="UP000789375"/>
    </source>
</evidence>
<dbReference type="AlphaFoldDB" id="A0A9N9EUF1"/>
<organism evidence="1 2">
    <name type="scientific">Funneliformis mosseae</name>
    <name type="common">Endomycorrhizal fungus</name>
    <name type="synonym">Glomus mosseae</name>
    <dbReference type="NCBI Taxonomy" id="27381"/>
    <lineage>
        <taxon>Eukaryota</taxon>
        <taxon>Fungi</taxon>
        <taxon>Fungi incertae sedis</taxon>
        <taxon>Mucoromycota</taxon>
        <taxon>Glomeromycotina</taxon>
        <taxon>Glomeromycetes</taxon>
        <taxon>Glomerales</taxon>
        <taxon>Glomeraceae</taxon>
        <taxon>Funneliformis</taxon>
    </lineage>
</organism>
<sequence length="163" mass="19079">MCISLCLNYLKYSPFLLFDELAYALISRLDRSKIFPPTYHTRPEDFICVETQHAQQRFYVKGTCFFFCCQNVKEAANVLGNQTHMRIIFKAAGIYWSAASNEEKDVYKNLYNATQNLCLRRNNNTIVQQFSHPPTPNPVYETMSNQFNNGILFDTFEPNFNVW</sequence>
<name>A0A9N9EUF1_FUNMO</name>
<proteinExistence type="predicted"/>
<protein>
    <submittedName>
        <fullName evidence="1">375_t:CDS:1</fullName>
    </submittedName>
</protein>
<gene>
    <name evidence="1" type="ORF">FMOSSE_LOCUS13572</name>
</gene>
<keyword evidence="2" id="KW-1185">Reference proteome</keyword>
<reference evidence="1" key="1">
    <citation type="submission" date="2021-06" db="EMBL/GenBank/DDBJ databases">
        <authorList>
            <person name="Kallberg Y."/>
            <person name="Tangrot J."/>
            <person name="Rosling A."/>
        </authorList>
    </citation>
    <scope>NUCLEOTIDE SEQUENCE</scope>
    <source>
        <strain evidence="1">87-6 pot B 2015</strain>
    </source>
</reference>